<feature type="domain" description="N-acetyltransferase" evidence="1">
    <location>
        <begin position="2"/>
        <end position="160"/>
    </location>
</feature>
<dbReference type="CDD" id="cd04301">
    <property type="entry name" value="NAT_SF"/>
    <property type="match status" value="1"/>
</dbReference>
<organism evidence="2 3">
    <name type="scientific">Sphingomonas qomolangmaensis</name>
    <dbReference type="NCBI Taxonomy" id="2918765"/>
    <lineage>
        <taxon>Bacteria</taxon>
        <taxon>Pseudomonadati</taxon>
        <taxon>Pseudomonadota</taxon>
        <taxon>Alphaproteobacteria</taxon>
        <taxon>Sphingomonadales</taxon>
        <taxon>Sphingomonadaceae</taxon>
        <taxon>Sphingomonas</taxon>
    </lineage>
</organism>
<sequence length="183" mass="19461">MADLIPIAEADQQAIEALLDTVFGTDRHQRTAYRLRDGVAAIPDLSFAAVEDGRLVGSIQCWPVALAADSGDRVPMILVGPIAVSPLRQDVGIGRALTRRAIAVAQRSDIPGGDSLMLIGDPDYYGRFFGFGAERTGQWRLPGPFEPHRLLALGSGIPMQPGHVGPRIGATAQRRLAGDARGS</sequence>
<evidence type="ECO:0000313" key="3">
    <source>
        <dbReference type="Proteomes" id="UP001058533"/>
    </source>
</evidence>
<dbReference type="InterPro" id="IPR000182">
    <property type="entry name" value="GNAT_dom"/>
</dbReference>
<dbReference type="RefSeq" id="WP_256506596.1">
    <property type="nucleotide sequence ID" value="NZ_CP101740.1"/>
</dbReference>
<name>A0ABY5L8G4_9SPHN</name>
<dbReference type="EMBL" id="CP101740">
    <property type="protein sequence ID" value="UUL82747.1"/>
    <property type="molecule type" value="Genomic_DNA"/>
</dbReference>
<dbReference type="Pfam" id="PF13527">
    <property type="entry name" value="Acetyltransf_9"/>
    <property type="match status" value="1"/>
</dbReference>
<proteinExistence type="predicted"/>
<accession>A0ABY5L8G4</accession>
<dbReference type="SUPFAM" id="SSF55729">
    <property type="entry name" value="Acyl-CoA N-acyltransferases (Nat)"/>
    <property type="match status" value="1"/>
</dbReference>
<evidence type="ECO:0000313" key="2">
    <source>
        <dbReference type="EMBL" id="UUL82747.1"/>
    </source>
</evidence>
<keyword evidence="3" id="KW-1185">Reference proteome</keyword>
<dbReference type="Gene3D" id="3.40.630.30">
    <property type="match status" value="1"/>
</dbReference>
<dbReference type="PROSITE" id="PS51186">
    <property type="entry name" value="GNAT"/>
    <property type="match status" value="1"/>
</dbReference>
<gene>
    <name evidence="2" type="ORF">NMP03_00420</name>
</gene>
<reference evidence="2" key="1">
    <citation type="submission" date="2022-07" db="EMBL/GenBank/DDBJ databases">
        <title>Sphingomonas sp. nov., a novel bacterium isolated from the north slope of the Mount Everest.</title>
        <authorList>
            <person name="Cui X."/>
            <person name="Liu Y."/>
        </authorList>
    </citation>
    <scope>NUCLEOTIDE SEQUENCE</scope>
    <source>
        <strain evidence="2">S5-59</strain>
    </source>
</reference>
<evidence type="ECO:0000259" key="1">
    <source>
        <dbReference type="PROSITE" id="PS51186"/>
    </source>
</evidence>
<dbReference type="Proteomes" id="UP001058533">
    <property type="component" value="Chromosome"/>
</dbReference>
<protein>
    <submittedName>
        <fullName evidence="2">N-acetyltransferase</fullName>
    </submittedName>
</protein>
<dbReference type="InterPro" id="IPR016181">
    <property type="entry name" value="Acyl_CoA_acyltransferase"/>
</dbReference>